<sequence length="55" mass="6528">MEKRSIKLWLAFILVVSRFTLTPVEKVEEAQACYPAYKCMSESSWPTTYKLYYIN</sequence>
<evidence type="ECO:0000313" key="1">
    <source>
        <dbReference type="EMBL" id="MFC0561375.1"/>
    </source>
</evidence>
<accession>A0ABV6NKT8</accession>
<evidence type="ECO:0000313" key="2">
    <source>
        <dbReference type="Proteomes" id="UP001589833"/>
    </source>
</evidence>
<proteinExistence type="predicted"/>
<keyword evidence="2" id="KW-1185">Reference proteome</keyword>
<comment type="caution">
    <text evidence="1">The sequence shown here is derived from an EMBL/GenBank/DDBJ whole genome shotgun (WGS) entry which is preliminary data.</text>
</comment>
<name>A0ABV6NKT8_9BACI</name>
<protein>
    <submittedName>
        <fullName evidence="1">Uncharacterized protein</fullName>
    </submittedName>
</protein>
<gene>
    <name evidence="1" type="ORF">ACFFH4_20755</name>
</gene>
<dbReference type="Proteomes" id="UP001589833">
    <property type="component" value="Unassembled WGS sequence"/>
</dbReference>
<organism evidence="1 2">
    <name type="scientific">Halalkalibacter alkalisediminis</name>
    <dbReference type="NCBI Taxonomy" id="935616"/>
    <lineage>
        <taxon>Bacteria</taxon>
        <taxon>Bacillati</taxon>
        <taxon>Bacillota</taxon>
        <taxon>Bacilli</taxon>
        <taxon>Bacillales</taxon>
        <taxon>Bacillaceae</taxon>
        <taxon>Halalkalibacter</taxon>
    </lineage>
</organism>
<reference evidence="1 2" key="1">
    <citation type="submission" date="2024-09" db="EMBL/GenBank/DDBJ databases">
        <authorList>
            <person name="Sun Q."/>
            <person name="Mori K."/>
        </authorList>
    </citation>
    <scope>NUCLEOTIDE SEQUENCE [LARGE SCALE GENOMIC DNA]</scope>
    <source>
        <strain evidence="1 2">NCAIM B.02301</strain>
    </source>
</reference>
<dbReference type="EMBL" id="JBHLTR010000056">
    <property type="protein sequence ID" value="MFC0561375.1"/>
    <property type="molecule type" value="Genomic_DNA"/>
</dbReference>